<dbReference type="NCBIfam" id="TIGR02227">
    <property type="entry name" value="sigpep_I_bact"/>
    <property type="match status" value="1"/>
</dbReference>
<dbReference type="PANTHER" id="PTHR43390:SF1">
    <property type="entry name" value="CHLOROPLAST PROCESSING PEPTIDASE"/>
    <property type="match status" value="1"/>
</dbReference>
<reference evidence="9 10" key="1">
    <citation type="submission" date="2015-02" db="EMBL/GenBank/DDBJ databases">
        <title>Draft genome sequences of ten Microbacterium spp. with emphasis on heavy metal contaminated environments.</title>
        <authorList>
            <person name="Corretto E."/>
        </authorList>
    </citation>
    <scope>NUCLEOTIDE SEQUENCE [LARGE SCALE GENOMIC DNA]</scope>
    <source>
        <strain evidence="9 10">BEL4b</strain>
    </source>
</reference>
<feature type="active site" evidence="6">
    <location>
        <position position="116"/>
    </location>
</feature>
<keyword evidence="5 7" id="KW-0378">Hydrolase</keyword>
<keyword evidence="7" id="KW-0812">Transmembrane</keyword>
<dbReference type="GO" id="GO:0009003">
    <property type="term" value="F:signal peptidase activity"/>
    <property type="evidence" value="ECO:0007669"/>
    <property type="project" value="UniProtKB-EC"/>
</dbReference>
<evidence type="ECO:0000256" key="1">
    <source>
        <dbReference type="ARBA" id="ARBA00000677"/>
    </source>
</evidence>
<dbReference type="GO" id="GO:0006465">
    <property type="term" value="P:signal peptide processing"/>
    <property type="evidence" value="ECO:0007669"/>
    <property type="project" value="InterPro"/>
</dbReference>
<evidence type="ECO:0000313" key="9">
    <source>
        <dbReference type="EMBL" id="KJL29307.1"/>
    </source>
</evidence>
<proteinExistence type="inferred from homology"/>
<gene>
    <name evidence="9" type="primary">lepB_1</name>
    <name evidence="9" type="ORF">RS83_01936</name>
</gene>
<feature type="transmembrane region" description="Helical" evidence="7">
    <location>
        <begin position="17"/>
        <end position="36"/>
    </location>
</feature>
<keyword evidence="7" id="KW-0472">Membrane</keyword>
<dbReference type="RefSeq" id="WP_045279278.1">
    <property type="nucleotide sequence ID" value="NZ_JYIW01000024.1"/>
</dbReference>
<dbReference type="PROSITE" id="PS00761">
    <property type="entry name" value="SPASE_I_3"/>
    <property type="match status" value="1"/>
</dbReference>
<accession>A0A0F0L7Z5</accession>
<dbReference type="SUPFAM" id="SSF51306">
    <property type="entry name" value="LexA/Signal peptidase"/>
    <property type="match status" value="1"/>
</dbReference>
<sequence>MSEATPRPTWRRVTGSIWFQLVLAFTVVGLLLTFVAKPYVVPSESMQGTLEPGDRVLVNRLAYVGSEPATGDIVVFDADESWGEHTAGDGNWLKSAARWVGEVTGFGPSGAHTLVKRVIAGPGQTVECCSAEGEVMIHGEPLDEPYIFNDPAFVPGELDCSTTPMSDRCFAAVTVPEDSYLVLGDNRGNSSDSAIGCRRLETGDDGCWRWMKRDDVVGKVGLILWPLGRWAVP</sequence>
<dbReference type="PATRIC" id="fig|82380.11.peg.1972"/>
<comment type="catalytic activity">
    <reaction evidence="1 7">
        <text>Cleavage of hydrophobic, N-terminal signal or leader sequences from secreted and periplasmic proteins.</text>
        <dbReference type="EC" id="3.4.21.89"/>
    </reaction>
</comment>
<organism evidence="9 10">
    <name type="scientific">Microbacterium oxydans</name>
    <dbReference type="NCBI Taxonomy" id="82380"/>
    <lineage>
        <taxon>Bacteria</taxon>
        <taxon>Bacillati</taxon>
        <taxon>Actinomycetota</taxon>
        <taxon>Actinomycetes</taxon>
        <taxon>Micrococcales</taxon>
        <taxon>Microbacteriaceae</taxon>
        <taxon>Microbacterium</taxon>
    </lineage>
</organism>
<evidence type="ECO:0000256" key="6">
    <source>
        <dbReference type="PIRSR" id="PIRSR600223-1"/>
    </source>
</evidence>
<dbReference type="InterPro" id="IPR019758">
    <property type="entry name" value="Pept_S26A_signal_pept_1_CS"/>
</dbReference>
<evidence type="ECO:0000313" key="10">
    <source>
        <dbReference type="Proteomes" id="UP000033640"/>
    </source>
</evidence>
<name>A0A0F0L7Z5_9MICO</name>
<dbReference type="InterPro" id="IPR036286">
    <property type="entry name" value="LexA/Signal_pep-like_sf"/>
</dbReference>
<evidence type="ECO:0000259" key="8">
    <source>
        <dbReference type="Pfam" id="PF10502"/>
    </source>
</evidence>
<dbReference type="PANTHER" id="PTHR43390">
    <property type="entry name" value="SIGNAL PEPTIDASE I"/>
    <property type="match status" value="1"/>
</dbReference>
<evidence type="ECO:0000256" key="3">
    <source>
        <dbReference type="ARBA" id="ARBA00009370"/>
    </source>
</evidence>
<dbReference type="EMBL" id="JYIW01000024">
    <property type="protein sequence ID" value="KJL29307.1"/>
    <property type="molecule type" value="Genomic_DNA"/>
</dbReference>
<dbReference type="InterPro" id="IPR000223">
    <property type="entry name" value="Pept_S26A_signal_pept_1"/>
</dbReference>
<dbReference type="GO" id="GO:0004252">
    <property type="term" value="F:serine-type endopeptidase activity"/>
    <property type="evidence" value="ECO:0007669"/>
    <property type="project" value="InterPro"/>
</dbReference>
<evidence type="ECO:0000256" key="7">
    <source>
        <dbReference type="RuleBase" id="RU362042"/>
    </source>
</evidence>
<dbReference type="OrthoDB" id="9815782at2"/>
<keyword evidence="7" id="KW-1133">Transmembrane helix</keyword>
<dbReference type="CDD" id="cd06530">
    <property type="entry name" value="S26_SPase_I"/>
    <property type="match status" value="1"/>
</dbReference>
<dbReference type="EC" id="3.4.21.89" evidence="4 7"/>
<comment type="caution">
    <text evidence="9">The sequence shown here is derived from an EMBL/GenBank/DDBJ whole genome shotgun (WGS) entry which is preliminary data.</text>
</comment>
<evidence type="ECO:0000256" key="4">
    <source>
        <dbReference type="ARBA" id="ARBA00013208"/>
    </source>
</evidence>
<dbReference type="InterPro" id="IPR019533">
    <property type="entry name" value="Peptidase_S26"/>
</dbReference>
<dbReference type="Gene3D" id="2.10.109.10">
    <property type="entry name" value="Umud Fragment, subunit A"/>
    <property type="match status" value="1"/>
</dbReference>
<feature type="active site" evidence="6">
    <location>
        <position position="45"/>
    </location>
</feature>
<dbReference type="PRINTS" id="PR00727">
    <property type="entry name" value="LEADERPTASE"/>
</dbReference>
<protein>
    <recommendedName>
        <fullName evidence="4 7">Signal peptidase I</fullName>
        <ecNumber evidence="4 7">3.4.21.89</ecNumber>
    </recommendedName>
</protein>
<comment type="similarity">
    <text evidence="3 7">Belongs to the peptidase S26 family.</text>
</comment>
<dbReference type="Proteomes" id="UP000033640">
    <property type="component" value="Unassembled WGS sequence"/>
</dbReference>
<feature type="domain" description="Peptidase S26" evidence="8">
    <location>
        <begin position="20"/>
        <end position="225"/>
    </location>
</feature>
<evidence type="ECO:0000256" key="5">
    <source>
        <dbReference type="ARBA" id="ARBA00022801"/>
    </source>
</evidence>
<dbReference type="AlphaFoldDB" id="A0A0F0L7Z5"/>
<evidence type="ECO:0000256" key="2">
    <source>
        <dbReference type="ARBA" id="ARBA00004401"/>
    </source>
</evidence>
<dbReference type="GO" id="GO:0005886">
    <property type="term" value="C:plasma membrane"/>
    <property type="evidence" value="ECO:0007669"/>
    <property type="project" value="UniProtKB-SubCell"/>
</dbReference>
<dbReference type="Pfam" id="PF10502">
    <property type="entry name" value="Peptidase_S26"/>
    <property type="match status" value="1"/>
</dbReference>
<keyword evidence="7" id="KW-0645">Protease</keyword>
<comment type="subcellular location">
    <subcellularLocation>
        <location evidence="2">Cell membrane</location>
        <topology evidence="2">Single-pass type II membrane protein</topology>
    </subcellularLocation>
    <subcellularLocation>
        <location evidence="7">Membrane</location>
        <topology evidence="7">Single-pass type II membrane protein</topology>
    </subcellularLocation>
</comment>